<keyword evidence="9" id="KW-1185">Reference proteome</keyword>
<keyword evidence="6" id="KW-1003">Cell membrane</keyword>
<dbReference type="Pfam" id="PF01062">
    <property type="entry name" value="Bestrophin"/>
    <property type="match status" value="1"/>
</dbReference>
<comment type="function">
    <text evidence="6">Forms chloride channels.</text>
</comment>
<evidence type="ECO:0000313" key="9">
    <source>
        <dbReference type="Proteomes" id="UP001152747"/>
    </source>
</evidence>
<gene>
    <name evidence="8" type="ORF">CAMP_LOCUS11620</name>
</gene>
<dbReference type="GO" id="GO:0005886">
    <property type="term" value="C:plasma membrane"/>
    <property type="evidence" value="ECO:0007669"/>
    <property type="project" value="UniProtKB-SubCell"/>
</dbReference>
<reference evidence="8" key="1">
    <citation type="submission" date="2022-11" db="EMBL/GenBank/DDBJ databases">
        <authorList>
            <person name="Kikuchi T."/>
        </authorList>
    </citation>
    <scope>NUCLEOTIDE SEQUENCE</scope>
    <source>
        <strain evidence="8">PS1010</strain>
    </source>
</reference>
<proteinExistence type="inferred from homology"/>
<dbReference type="GO" id="GO:0034707">
    <property type="term" value="C:chloride channel complex"/>
    <property type="evidence" value="ECO:0007669"/>
    <property type="project" value="UniProtKB-KW"/>
</dbReference>
<keyword evidence="4 6" id="KW-0472">Membrane</keyword>
<evidence type="ECO:0000256" key="1">
    <source>
        <dbReference type="ARBA" id="ARBA00004141"/>
    </source>
</evidence>
<keyword evidence="6" id="KW-0813">Transport</keyword>
<comment type="subcellular location">
    <subcellularLocation>
        <location evidence="6">Cell membrane</location>
        <topology evidence="6">Multi-pass membrane protein</topology>
    </subcellularLocation>
    <subcellularLocation>
        <location evidence="1">Membrane</location>
        <topology evidence="1">Multi-pass membrane protein</topology>
    </subcellularLocation>
</comment>
<evidence type="ECO:0000256" key="3">
    <source>
        <dbReference type="ARBA" id="ARBA00022989"/>
    </source>
</evidence>
<dbReference type="EMBL" id="CANHGI010000004">
    <property type="protein sequence ID" value="CAI5448983.1"/>
    <property type="molecule type" value="Genomic_DNA"/>
</dbReference>
<comment type="caution">
    <text evidence="8">The sequence shown here is derived from an EMBL/GenBank/DDBJ whole genome shotgun (WGS) entry which is preliminary data.</text>
</comment>
<sequence length="391" mass="44313">MLESEREKFTDLNIKHKKYFLPIQWCFSLLYEARAQGKIGADVMLNELIKSVADFRRGLGQLCNYDWVPIPLVYPQVVFLAVRIYFFLCLIGRQSVLIDGEPPKGTYQFMFPLVPYIMTSLQFMFYVGWMKVAESLMNPLGEDDDDFECNYLIDRNLAIGLAIVDDCYNDAPPLQKDAFWSAEVVEPLYSTDTAGIIMNPQVGSAANFENDENEIVMVRHNDVIEEYDDDIDPENLAAPRVLPRVVSVVSVNRNCESRSSITSRHRNGGILDRLKSLGGGSRKINRPGRLFGSSTCSINTITAGSSQSILEDLAEEASKNALLTPDDFAGSPRRTPIDVLTSVAEEDEEAQKTRTSIDLRKWRDQIKKVSKDQEKPRSEEKKDEEEKEDKQ</sequence>
<organism evidence="8 9">
    <name type="scientific">Caenorhabditis angaria</name>
    <dbReference type="NCBI Taxonomy" id="860376"/>
    <lineage>
        <taxon>Eukaryota</taxon>
        <taxon>Metazoa</taxon>
        <taxon>Ecdysozoa</taxon>
        <taxon>Nematoda</taxon>
        <taxon>Chromadorea</taxon>
        <taxon>Rhabditida</taxon>
        <taxon>Rhabditina</taxon>
        <taxon>Rhabditomorpha</taxon>
        <taxon>Rhabditoidea</taxon>
        <taxon>Rhabditidae</taxon>
        <taxon>Peloderinae</taxon>
        <taxon>Caenorhabditis</taxon>
    </lineage>
</organism>
<dbReference type="AlphaFoldDB" id="A0A9P1ING0"/>
<dbReference type="PANTHER" id="PTHR10736">
    <property type="entry name" value="BESTROPHIN"/>
    <property type="match status" value="1"/>
</dbReference>
<keyword evidence="2 6" id="KW-0812">Transmembrane</keyword>
<keyword evidence="6" id="KW-0407">Ion channel</keyword>
<evidence type="ECO:0000313" key="8">
    <source>
        <dbReference type="EMBL" id="CAI5448983.1"/>
    </source>
</evidence>
<evidence type="ECO:0000256" key="2">
    <source>
        <dbReference type="ARBA" id="ARBA00022692"/>
    </source>
</evidence>
<dbReference type="OrthoDB" id="201595at2759"/>
<keyword evidence="6" id="KW-0868">Chloride</keyword>
<evidence type="ECO:0000256" key="6">
    <source>
        <dbReference type="RuleBase" id="RU363126"/>
    </source>
</evidence>
<accession>A0A9P1ING0</accession>
<keyword evidence="6" id="KW-0869">Chloride channel</keyword>
<evidence type="ECO:0000256" key="5">
    <source>
        <dbReference type="ARBA" id="ARBA00034769"/>
    </source>
</evidence>
<dbReference type="GO" id="GO:0005254">
    <property type="term" value="F:chloride channel activity"/>
    <property type="evidence" value="ECO:0007669"/>
    <property type="project" value="UniProtKB-KW"/>
</dbReference>
<feature type="transmembrane region" description="Helical" evidence="6">
    <location>
        <begin position="72"/>
        <end position="92"/>
    </location>
</feature>
<keyword evidence="3 6" id="KW-1133">Transmembrane helix</keyword>
<protein>
    <recommendedName>
        <fullName evidence="6">Bestrophin homolog</fullName>
    </recommendedName>
</protein>
<feature type="region of interest" description="Disordered" evidence="7">
    <location>
        <begin position="363"/>
        <end position="391"/>
    </location>
</feature>
<keyword evidence="6" id="KW-0406">Ion transport</keyword>
<evidence type="ECO:0000256" key="7">
    <source>
        <dbReference type="SAM" id="MobiDB-lite"/>
    </source>
</evidence>
<comment type="similarity">
    <text evidence="5 6">Belongs to the anion channel-forming bestrophin (TC 1.A.46) family. Calcium-sensitive chloride channel subfamily.</text>
</comment>
<dbReference type="InterPro" id="IPR000615">
    <property type="entry name" value="Bestrophin"/>
</dbReference>
<feature type="compositionally biased region" description="Acidic residues" evidence="7">
    <location>
        <begin position="382"/>
        <end position="391"/>
    </location>
</feature>
<dbReference type="PANTHER" id="PTHR10736:SF63">
    <property type="entry name" value="BESTROPHIN HOMOLOG-RELATED"/>
    <property type="match status" value="1"/>
</dbReference>
<dbReference type="InterPro" id="IPR021134">
    <property type="entry name" value="Bestrophin-like"/>
</dbReference>
<feature type="transmembrane region" description="Helical" evidence="6">
    <location>
        <begin position="113"/>
        <end position="130"/>
    </location>
</feature>
<name>A0A9P1ING0_9PELO</name>
<dbReference type="Proteomes" id="UP001152747">
    <property type="component" value="Unassembled WGS sequence"/>
</dbReference>
<feature type="compositionally biased region" description="Basic and acidic residues" evidence="7">
    <location>
        <begin position="363"/>
        <end position="381"/>
    </location>
</feature>
<evidence type="ECO:0000256" key="4">
    <source>
        <dbReference type="ARBA" id="ARBA00023136"/>
    </source>
</evidence>